<keyword evidence="2" id="KW-1185">Reference proteome</keyword>
<organism evidence="1 2">
    <name type="scientific">Flavobacterium rivuli WB 3.3-2 = DSM 21788</name>
    <dbReference type="NCBI Taxonomy" id="1121895"/>
    <lineage>
        <taxon>Bacteria</taxon>
        <taxon>Pseudomonadati</taxon>
        <taxon>Bacteroidota</taxon>
        <taxon>Flavobacteriia</taxon>
        <taxon>Flavobacteriales</taxon>
        <taxon>Flavobacteriaceae</taxon>
        <taxon>Flavobacterium</taxon>
    </lineage>
</organism>
<dbReference type="RefSeq" id="WP_020214059.1">
    <property type="nucleotide sequence ID" value="NZ_JRLX01000025.1"/>
</dbReference>
<dbReference type="STRING" id="1121895.GCA_000378485_02890"/>
<accession>A0A0A2M1C2</accession>
<protein>
    <submittedName>
        <fullName evidence="1">Uncharacterized protein</fullName>
    </submittedName>
</protein>
<gene>
    <name evidence="1" type="ORF">Q765_17235</name>
</gene>
<evidence type="ECO:0000313" key="2">
    <source>
        <dbReference type="Proteomes" id="UP000030152"/>
    </source>
</evidence>
<dbReference type="Proteomes" id="UP000030152">
    <property type="component" value="Unassembled WGS sequence"/>
</dbReference>
<sequence>MKSKILIILLLLTGTLAFSQNTILKGKKFKTAVTQSCAKTTTGGYMKYSYTQYEFGKDSVAMVFYFKRSDMPKEETHTQTYKYKVSKQVVLVMRQDKGVKSVDTLKFVSRGLVGKRYGNPIALAPVQ</sequence>
<proteinExistence type="predicted"/>
<comment type="caution">
    <text evidence="1">The sequence shown here is derived from an EMBL/GenBank/DDBJ whole genome shotgun (WGS) entry which is preliminary data.</text>
</comment>
<reference evidence="1 2" key="1">
    <citation type="submission" date="2013-09" db="EMBL/GenBank/DDBJ databases">
        <authorList>
            <person name="Zeng Z."/>
            <person name="Chen C."/>
        </authorList>
    </citation>
    <scope>NUCLEOTIDE SEQUENCE [LARGE SCALE GENOMIC DNA]</scope>
    <source>
        <strain evidence="1 2">WB 3.3-2</strain>
    </source>
</reference>
<dbReference type="OrthoDB" id="1261875at2"/>
<name>A0A0A2M1C2_9FLAO</name>
<dbReference type="EMBL" id="JRLX01000025">
    <property type="protein sequence ID" value="KGO85238.1"/>
    <property type="molecule type" value="Genomic_DNA"/>
</dbReference>
<dbReference type="AlphaFoldDB" id="A0A0A2M1C2"/>
<evidence type="ECO:0000313" key="1">
    <source>
        <dbReference type="EMBL" id="KGO85238.1"/>
    </source>
</evidence>